<comment type="caution">
    <text evidence="3">The sequence shown here is derived from an EMBL/GenBank/DDBJ whole genome shotgun (WGS) entry which is preliminary data.</text>
</comment>
<dbReference type="InterPro" id="IPR002912">
    <property type="entry name" value="ACT_dom"/>
</dbReference>
<dbReference type="PANTHER" id="PTHR34875">
    <property type="entry name" value="UPF0237 PROTEIN MJ1558"/>
    <property type="match status" value="1"/>
</dbReference>
<feature type="domain" description="ACT" evidence="2">
    <location>
        <begin position="10"/>
        <end position="84"/>
    </location>
</feature>
<dbReference type="HAMAP" id="MF_01054">
    <property type="entry name" value="UPF0237"/>
    <property type="match status" value="1"/>
</dbReference>
<comment type="similarity">
    <text evidence="1">Belongs to the UPF0237 family.</text>
</comment>
<dbReference type="PATRIC" id="fig|797516.3.peg.429"/>
<dbReference type="Proteomes" id="UP000005025">
    <property type="component" value="Unassembled WGS sequence"/>
</dbReference>
<proteinExistence type="inferred from homology"/>
<protein>
    <recommendedName>
        <fullName evidence="1">UPF0237 protein HMPREF9104_00473</fullName>
    </recommendedName>
</protein>
<dbReference type="InterPro" id="IPR050990">
    <property type="entry name" value="UPF0237/GcvR_regulator"/>
</dbReference>
<dbReference type="InterPro" id="IPR045865">
    <property type="entry name" value="ACT-like_dom_sf"/>
</dbReference>
<evidence type="ECO:0000313" key="3">
    <source>
        <dbReference type="EMBL" id="EHO53617.1"/>
    </source>
</evidence>
<name>H1LD09_9LACO</name>
<dbReference type="PANTHER" id="PTHR34875:SF6">
    <property type="entry name" value="UPF0237 PROTEIN MJ1558"/>
    <property type="match status" value="1"/>
</dbReference>
<dbReference type="HOGENOM" id="CLU_155669_2_0_9"/>
<sequence>MKGTIVMKAVVTVVGHDQVGIVAKVSQKLAELKVNITDISQTLMHGDFTMMLMGEWNEKTTTFDSVKKGLEDLGKKTNLDIRIQRQELFDAISKTLVGHIGNQANFRYDSNDL</sequence>
<gene>
    <name evidence="3" type="ORF">HMPREF9104_00473</name>
</gene>
<evidence type="ECO:0000256" key="1">
    <source>
        <dbReference type="HAMAP-Rule" id="MF_01054"/>
    </source>
</evidence>
<evidence type="ECO:0000313" key="4">
    <source>
        <dbReference type="Proteomes" id="UP000005025"/>
    </source>
</evidence>
<dbReference type="NCBIfam" id="NF001220">
    <property type="entry name" value="PRK00194.1"/>
    <property type="match status" value="1"/>
</dbReference>
<dbReference type="Gene3D" id="3.30.70.260">
    <property type="match status" value="1"/>
</dbReference>
<dbReference type="STRING" id="797516.HMPREF9104_00473"/>
<dbReference type="Pfam" id="PF13740">
    <property type="entry name" value="ACT_6"/>
    <property type="match status" value="1"/>
</dbReference>
<dbReference type="InterPro" id="IPR022986">
    <property type="entry name" value="UPF0237_ACT"/>
</dbReference>
<reference evidence="3 4" key="1">
    <citation type="submission" date="2011-09" db="EMBL/GenBank/DDBJ databases">
        <authorList>
            <person name="Weinstock G."/>
            <person name="Sodergren E."/>
            <person name="Clifton S."/>
            <person name="Fulton L."/>
            <person name="Fulton B."/>
            <person name="Courtney L."/>
            <person name="Fronick C."/>
            <person name="Harrison M."/>
            <person name="Strong C."/>
            <person name="Farmer C."/>
            <person name="Delahaunty K."/>
            <person name="Markovic C."/>
            <person name="Hall O."/>
            <person name="Minx P."/>
            <person name="Tomlinson C."/>
            <person name="Mitreva M."/>
            <person name="Hou S."/>
            <person name="Chen J."/>
            <person name="Wollam A."/>
            <person name="Pepin K.H."/>
            <person name="Johnson M."/>
            <person name="Bhonagiri V."/>
            <person name="Zhang X."/>
            <person name="Suruliraj S."/>
            <person name="Warren W."/>
            <person name="Chinwalla A."/>
            <person name="Mardis E.R."/>
            <person name="Wilson R.K."/>
        </authorList>
    </citation>
    <scope>NUCLEOTIDE SEQUENCE [LARGE SCALE GENOMIC DNA]</scope>
    <source>
        <strain evidence="3 4">F0435</strain>
    </source>
</reference>
<dbReference type="CDD" id="cd04872">
    <property type="entry name" value="ACT_1ZPV"/>
    <property type="match status" value="1"/>
</dbReference>
<dbReference type="AlphaFoldDB" id="H1LD09"/>
<dbReference type="SUPFAM" id="SSF55021">
    <property type="entry name" value="ACT-like"/>
    <property type="match status" value="1"/>
</dbReference>
<accession>H1LD09</accession>
<dbReference type="PROSITE" id="PS51671">
    <property type="entry name" value="ACT"/>
    <property type="match status" value="1"/>
</dbReference>
<organism evidence="3 4">
    <name type="scientific">Lentilactobacillus kisonensis F0435</name>
    <dbReference type="NCBI Taxonomy" id="797516"/>
    <lineage>
        <taxon>Bacteria</taxon>
        <taxon>Bacillati</taxon>
        <taxon>Bacillota</taxon>
        <taxon>Bacilli</taxon>
        <taxon>Lactobacillales</taxon>
        <taxon>Lactobacillaceae</taxon>
        <taxon>Lentilactobacillus</taxon>
    </lineage>
</organism>
<evidence type="ECO:0000259" key="2">
    <source>
        <dbReference type="PROSITE" id="PS51671"/>
    </source>
</evidence>
<dbReference type="EMBL" id="AGRJ01000048">
    <property type="protein sequence ID" value="EHO53617.1"/>
    <property type="molecule type" value="Genomic_DNA"/>
</dbReference>